<organism evidence="6">
    <name type="scientific">hydrothermal vent metagenome</name>
    <dbReference type="NCBI Taxonomy" id="652676"/>
    <lineage>
        <taxon>unclassified sequences</taxon>
        <taxon>metagenomes</taxon>
        <taxon>ecological metagenomes</taxon>
    </lineage>
</organism>
<dbReference type="PROSITE" id="PS50109">
    <property type="entry name" value="HIS_KIN"/>
    <property type="match status" value="1"/>
</dbReference>
<dbReference type="InterPro" id="IPR003661">
    <property type="entry name" value="HisK_dim/P_dom"/>
</dbReference>
<name>A0A3B1C499_9ZZZZ</name>
<dbReference type="SUPFAM" id="SSF55874">
    <property type="entry name" value="ATPase domain of HSP90 chaperone/DNA topoisomerase II/histidine kinase"/>
    <property type="match status" value="1"/>
</dbReference>
<dbReference type="Gene3D" id="3.40.50.2300">
    <property type="match status" value="1"/>
</dbReference>
<feature type="domain" description="Histidine kinase" evidence="4">
    <location>
        <begin position="166"/>
        <end position="418"/>
    </location>
</feature>
<dbReference type="InterPro" id="IPR036890">
    <property type="entry name" value="HATPase_C_sf"/>
</dbReference>
<proteinExistence type="predicted"/>
<evidence type="ECO:0000256" key="2">
    <source>
        <dbReference type="ARBA" id="ARBA00023015"/>
    </source>
</evidence>
<sequence>MNAENETSLVKEEPDYRQSKSILVVDDDESVGNLVVKLLERAGYHSLLRLDGQSALEVIKDGKLDLVITDLRMPEMDGIELIRKIKKINEKLGVIVITGYGTMEIFIEAIREGASDFIVKPIEKDQFLNAVDRALHRKELEESLLARTQQLVQAEKMATVGVLSAGIAHEINNPNTFIRTNLQLMNEYIKRLKPRLDDLSVEKNVKSLREIILKEFPDMINEALKGTERIQKIVAGVKHYAHKGDGGFAENVDIREVIGHAVTLVRARLRKHITITESYLNLKEIKGEFSKLEQVFVNLLVNAADAIEDKVKAKRAEGDTGFMGLIDVSATVIEGDDLETGANPEYLILTFYDNGPGIAQEKIKKIFDPFFTTKPVGVGTGLGLYISYEIIIQHGGEITIQSEPGEGTAFIIKLPVEGASIKKQSEKPEQEKPA</sequence>
<dbReference type="FunFam" id="3.40.50.2300:FF:000018">
    <property type="entry name" value="DNA-binding transcriptional regulator NtrC"/>
    <property type="match status" value="1"/>
</dbReference>
<keyword evidence="3" id="KW-0804">Transcription</keyword>
<dbReference type="SMART" id="SM00448">
    <property type="entry name" value="REC"/>
    <property type="match status" value="1"/>
</dbReference>
<dbReference type="InterPro" id="IPR011006">
    <property type="entry name" value="CheY-like_superfamily"/>
</dbReference>
<dbReference type="EMBL" id="UOGA01000203">
    <property type="protein sequence ID" value="VAX21551.1"/>
    <property type="molecule type" value="Genomic_DNA"/>
</dbReference>
<dbReference type="CDD" id="cd00082">
    <property type="entry name" value="HisKA"/>
    <property type="match status" value="1"/>
</dbReference>
<evidence type="ECO:0000256" key="1">
    <source>
        <dbReference type="ARBA" id="ARBA00022553"/>
    </source>
</evidence>
<dbReference type="InterPro" id="IPR003594">
    <property type="entry name" value="HATPase_dom"/>
</dbReference>
<dbReference type="Gene3D" id="3.30.565.10">
    <property type="entry name" value="Histidine kinase-like ATPase, C-terminal domain"/>
    <property type="match status" value="1"/>
</dbReference>
<dbReference type="InterPro" id="IPR004358">
    <property type="entry name" value="Sig_transdc_His_kin-like_C"/>
</dbReference>
<reference evidence="6" key="1">
    <citation type="submission" date="2018-06" db="EMBL/GenBank/DDBJ databases">
        <authorList>
            <person name="Zhirakovskaya E."/>
        </authorList>
    </citation>
    <scope>NUCLEOTIDE SEQUENCE</scope>
</reference>
<dbReference type="PROSITE" id="PS50110">
    <property type="entry name" value="RESPONSE_REGULATORY"/>
    <property type="match status" value="1"/>
</dbReference>
<evidence type="ECO:0000259" key="4">
    <source>
        <dbReference type="PROSITE" id="PS50109"/>
    </source>
</evidence>
<dbReference type="InterPro" id="IPR001789">
    <property type="entry name" value="Sig_transdc_resp-reg_receiver"/>
</dbReference>
<protein>
    <recommendedName>
        <fullName evidence="7">Histidine kinase</fullName>
    </recommendedName>
</protein>
<evidence type="ECO:0000313" key="6">
    <source>
        <dbReference type="EMBL" id="VAX21551.1"/>
    </source>
</evidence>
<dbReference type="SUPFAM" id="SSF52172">
    <property type="entry name" value="CheY-like"/>
    <property type="match status" value="1"/>
</dbReference>
<dbReference type="Pfam" id="PF02518">
    <property type="entry name" value="HATPase_c"/>
    <property type="match status" value="1"/>
</dbReference>
<dbReference type="PANTHER" id="PTHR43065">
    <property type="entry name" value="SENSOR HISTIDINE KINASE"/>
    <property type="match status" value="1"/>
</dbReference>
<gene>
    <name evidence="6" type="ORF">MNBD_NITROSPINAE04-1309</name>
</gene>
<dbReference type="SUPFAM" id="SSF47384">
    <property type="entry name" value="Homodimeric domain of signal transducing histidine kinase"/>
    <property type="match status" value="1"/>
</dbReference>
<evidence type="ECO:0000259" key="5">
    <source>
        <dbReference type="PROSITE" id="PS50110"/>
    </source>
</evidence>
<dbReference type="AlphaFoldDB" id="A0A3B1C499"/>
<accession>A0A3B1C499</accession>
<evidence type="ECO:0008006" key="7">
    <source>
        <dbReference type="Google" id="ProtNLM"/>
    </source>
</evidence>
<feature type="domain" description="Response regulatory" evidence="5">
    <location>
        <begin position="21"/>
        <end position="135"/>
    </location>
</feature>
<evidence type="ECO:0000256" key="3">
    <source>
        <dbReference type="ARBA" id="ARBA00023163"/>
    </source>
</evidence>
<dbReference type="PRINTS" id="PR00344">
    <property type="entry name" value="BCTRLSENSOR"/>
</dbReference>
<dbReference type="PANTHER" id="PTHR43065:SF50">
    <property type="entry name" value="HISTIDINE KINASE"/>
    <property type="match status" value="1"/>
</dbReference>
<dbReference type="Pfam" id="PF00072">
    <property type="entry name" value="Response_reg"/>
    <property type="match status" value="1"/>
</dbReference>
<dbReference type="Gene3D" id="1.10.287.130">
    <property type="match status" value="1"/>
</dbReference>
<dbReference type="GO" id="GO:0000155">
    <property type="term" value="F:phosphorelay sensor kinase activity"/>
    <property type="evidence" value="ECO:0007669"/>
    <property type="project" value="InterPro"/>
</dbReference>
<dbReference type="InterPro" id="IPR036097">
    <property type="entry name" value="HisK_dim/P_sf"/>
</dbReference>
<dbReference type="InterPro" id="IPR005467">
    <property type="entry name" value="His_kinase_dom"/>
</dbReference>
<dbReference type="SMART" id="SM00387">
    <property type="entry name" value="HATPase_c"/>
    <property type="match status" value="1"/>
</dbReference>
<keyword evidence="1" id="KW-0597">Phosphoprotein</keyword>
<keyword evidence="2" id="KW-0805">Transcription regulation</keyword>